<evidence type="ECO:0000313" key="2">
    <source>
        <dbReference type="Proteomes" id="UP001280121"/>
    </source>
</evidence>
<dbReference type="EMBL" id="JANJYI010000001">
    <property type="protein sequence ID" value="KAK2664176.1"/>
    <property type="molecule type" value="Genomic_DNA"/>
</dbReference>
<sequence length="173" mass="19411">MTHVQAFKAIIDELGRQGLMVVIDNHVSNPKWCCAEEDRNGFFGDVDFYPLEWERGLVIIAQQFSSISLRNKLCGPRQNVFNWFKYVPIGASSVHNDGDQPVPLFLSEFGFDQTGRNEGDKLFINYFLTAAANITAAREVNLRELGSGALESMLAEGLDRKPLREIVAMVAEQ</sequence>
<gene>
    <name evidence="1" type="ORF">Ddye_002750</name>
</gene>
<dbReference type="AlphaFoldDB" id="A0AAD9XRJ9"/>
<dbReference type="Proteomes" id="UP001280121">
    <property type="component" value="Unassembled WGS sequence"/>
</dbReference>
<dbReference type="InterPro" id="IPR017853">
    <property type="entry name" value="GH"/>
</dbReference>
<reference evidence="1" key="1">
    <citation type="journal article" date="2023" name="Plant J.">
        <title>Genome sequences and population genomics provide insights into the demographic history, inbreeding, and mutation load of two 'living fossil' tree species of Dipteronia.</title>
        <authorList>
            <person name="Feng Y."/>
            <person name="Comes H.P."/>
            <person name="Chen J."/>
            <person name="Zhu S."/>
            <person name="Lu R."/>
            <person name="Zhang X."/>
            <person name="Li P."/>
            <person name="Qiu J."/>
            <person name="Olsen K.M."/>
            <person name="Qiu Y."/>
        </authorList>
    </citation>
    <scope>NUCLEOTIDE SEQUENCE</scope>
    <source>
        <strain evidence="1">KIB01</strain>
    </source>
</reference>
<dbReference type="Gene3D" id="3.20.20.80">
    <property type="entry name" value="Glycosidases"/>
    <property type="match status" value="1"/>
</dbReference>
<protein>
    <submittedName>
        <fullName evidence="1">Uncharacterized protein</fullName>
    </submittedName>
</protein>
<dbReference type="SUPFAM" id="SSF51445">
    <property type="entry name" value="(Trans)glycosidases"/>
    <property type="match status" value="1"/>
</dbReference>
<evidence type="ECO:0000313" key="1">
    <source>
        <dbReference type="EMBL" id="KAK2664176.1"/>
    </source>
</evidence>
<name>A0AAD9XRJ9_9ROSI</name>
<organism evidence="1 2">
    <name type="scientific">Dipteronia dyeriana</name>
    <dbReference type="NCBI Taxonomy" id="168575"/>
    <lineage>
        <taxon>Eukaryota</taxon>
        <taxon>Viridiplantae</taxon>
        <taxon>Streptophyta</taxon>
        <taxon>Embryophyta</taxon>
        <taxon>Tracheophyta</taxon>
        <taxon>Spermatophyta</taxon>
        <taxon>Magnoliopsida</taxon>
        <taxon>eudicotyledons</taxon>
        <taxon>Gunneridae</taxon>
        <taxon>Pentapetalae</taxon>
        <taxon>rosids</taxon>
        <taxon>malvids</taxon>
        <taxon>Sapindales</taxon>
        <taxon>Sapindaceae</taxon>
        <taxon>Hippocastanoideae</taxon>
        <taxon>Acereae</taxon>
        <taxon>Dipteronia</taxon>
    </lineage>
</organism>
<dbReference type="PANTHER" id="PTHR31263:SF0">
    <property type="entry name" value="CELLULASE FAMILY PROTEIN (AFU_ORTHOLOGUE AFUA_5G14560)"/>
    <property type="match status" value="1"/>
</dbReference>
<comment type="caution">
    <text evidence="1">The sequence shown here is derived from an EMBL/GenBank/DDBJ whole genome shotgun (WGS) entry which is preliminary data.</text>
</comment>
<keyword evidence="2" id="KW-1185">Reference proteome</keyword>
<proteinExistence type="predicted"/>
<accession>A0AAD9XRJ9</accession>
<dbReference type="PANTHER" id="PTHR31263">
    <property type="entry name" value="CELLULASE FAMILY PROTEIN (AFU_ORTHOLOGUE AFUA_5G14560)"/>
    <property type="match status" value="1"/>
</dbReference>